<dbReference type="SUPFAM" id="SSF51430">
    <property type="entry name" value="NAD(P)-linked oxidoreductase"/>
    <property type="match status" value="1"/>
</dbReference>
<organism evidence="3 4">
    <name type="scientific">Vulcanisaeta souniana JCM 11219</name>
    <dbReference type="NCBI Taxonomy" id="1293586"/>
    <lineage>
        <taxon>Archaea</taxon>
        <taxon>Thermoproteota</taxon>
        <taxon>Thermoprotei</taxon>
        <taxon>Thermoproteales</taxon>
        <taxon>Thermoproteaceae</taxon>
        <taxon>Vulcanisaeta</taxon>
    </lineage>
</organism>
<dbReference type="GO" id="GO:0016491">
    <property type="term" value="F:oxidoreductase activity"/>
    <property type="evidence" value="ECO:0007669"/>
    <property type="project" value="InterPro"/>
</dbReference>
<dbReference type="PANTHER" id="PTHR43638">
    <property type="entry name" value="OXIDOREDUCTASE, ALDO/KETO REDUCTASE FAMILY PROTEIN"/>
    <property type="match status" value="1"/>
</dbReference>
<evidence type="ECO:0000313" key="2">
    <source>
        <dbReference type="EMBL" id="BDR92829.1"/>
    </source>
</evidence>
<keyword evidence="5" id="KW-1185">Reference proteome</keyword>
<dbReference type="EMBL" id="AP026830">
    <property type="protein sequence ID" value="BDR92829.1"/>
    <property type="molecule type" value="Genomic_DNA"/>
</dbReference>
<dbReference type="PRINTS" id="PR00069">
    <property type="entry name" value="ALDKETRDTASE"/>
</dbReference>
<dbReference type="PROSITE" id="PS00062">
    <property type="entry name" value="ALDOKETO_REDUCTASE_2"/>
    <property type="match status" value="1"/>
</dbReference>
<reference evidence="3" key="1">
    <citation type="journal article" date="2014" name="Int. J. Syst. Evol. Microbiol.">
        <title>Complete genome sequence of Corynebacterium casei LMG S-19264T (=DSM 44701T), isolated from a smear-ripened cheese.</title>
        <authorList>
            <consortium name="US DOE Joint Genome Institute (JGI-PGF)"/>
            <person name="Walter F."/>
            <person name="Albersmeier A."/>
            <person name="Kalinowski J."/>
            <person name="Ruckert C."/>
        </authorList>
    </citation>
    <scope>NUCLEOTIDE SEQUENCE</scope>
    <source>
        <strain evidence="3">JCM 11219</strain>
    </source>
</reference>
<dbReference type="Pfam" id="PF00248">
    <property type="entry name" value="Aldo_ket_red"/>
    <property type="match status" value="1"/>
</dbReference>
<dbReference type="GeneID" id="76207461"/>
<reference evidence="2" key="4">
    <citation type="journal article" date="2023" name="Microbiol. Resour. Announc.">
        <title>Complete Genome Sequence of Vulcanisaeta souniana Strain IC-059, a Hyperthermophilic Archaeon Isolated from Hot Spring Water in Japan.</title>
        <authorList>
            <person name="Kato S."/>
            <person name="Itoh T."/>
            <person name="Wu L."/>
            <person name="Ma J."/>
            <person name="Ohkuma M."/>
        </authorList>
    </citation>
    <scope>NUCLEOTIDE SEQUENCE</scope>
    <source>
        <strain evidence="2">JCM 11219</strain>
    </source>
</reference>
<evidence type="ECO:0000313" key="3">
    <source>
        <dbReference type="EMBL" id="GGI81827.1"/>
    </source>
</evidence>
<evidence type="ECO:0000313" key="5">
    <source>
        <dbReference type="Proteomes" id="UP001060771"/>
    </source>
</evidence>
<dbReference type="InterPro" id="IPR036812">
    <property type="entry name" value="NAD(P)_OxRdtase_dom_sf"/>
</dbReference>
<gene>
    <name evidence="3" type="ORF">GCM10007112_18180</name>
    <name evidence="2" type="ORF">Vsou_19220</name>
</gene>
<evidence type="ECO:0000259" key="1">
    <source>
        <dbReference type="Pfam" id="PF00248"/>
    </source>
</evidence>
<dbReference type="RefSeq" id="WP_188603660.1">
    <property type="nucleotide sequence ID" value="NZ_AP026830.1"/>
</dbReference>
<dbReference type="PANTHER" id="PTHR43638:SF3">
    <property type="entry name" value="ALDEHYDE REDUCTASE"/>
    <property type="match status" value="1"/>
</dbReference>
<dbReference type="InterPro" id="IPR018170">
    <property type="entry name" value="Aldo/ket_reductase_CS"/>
</dbReference>
<evidence type="ECO:0000313" key="4">
    <source>
        <dbReference type="Proteomes" id="UP000657075"/>
    </source>
</evidence>
<dbReference type="Proteomes" id="UP000657075">
    <property type="component" value="Unassembled WGS sequence"/>
</dbReference>
<reference evidence="3" key="2">
    <citation type="submission" date="2020-09" db="EMBL/GenBank/DDBJ databases">
        <authorList>
            <person name="Sun Q."/>
            <person name="Ohkuma M."/>
        </authorList>
    </citation>
    <scope>NUCLEOTIDE SEQUENCE</scope>
    <source>
        <strain evidence="3">JCM 11219</strain>
    </source>
</reference>
<reference evidence="5" key="3">
    <citation type="submission" date="2022-09" db="EMBL/GenBank/DDBJ databases">
        <title>Complete genome sequence of Vulcanisaeta souniana.</title>
        <authorList>
            <person name="Kato S."/>
            <person name="Itoh T."/>
            <person name="Ohkuma M."/>
        </authorList>
    </citation>
    <scope>NUCLEOTIDE SEQUENCE [LARGE SCALE GENOMIC DNA]</scope>
    <source>
        <strain evidence="5">JCM 11219</strain>
    </source>
</reference>
<feature type="domain" description="NADP-dependent oxidoreductase" evidence="1">
    <location>
        <begin position="35"/>
        <end position="277"/>
    </location>
</feature>
<accession>A0A830E8F7</accession>
<dbReference type="Gene3D" id="3.20.20.100">
    <property type="entry name" value="NADP-dependent oxidoreductase domain"/>
    <property type="match status" value="1"/>
</dbReference>
<dbReference type="OrthoDB" id="275427at2157"/>
<name>A0A830E8F7_9CREN</name>
<protein>
    <submittedName>
        <fullName evidence="3">Aldo/keto reductase</fullName>
    </submittedName>
</protein>
<dbReference type="PIRSF" id="PIRSF000097">
    <property type="entry name" value="AKR"/>
    <property type="match status" value="1"/>
</dbReference>
<sequence>MEYRVFGKTGVKASIIGMGTYYDPGWIVLSRLGIRPNYERRLKALRVGMEGGINFIDTAEIYGSEPLVGEAIRGFDREELFIATKVWPTHLRYNAVIKAAKKSLKRLGVKYIDLYQIHFPNRRVPITETMRAMECLVDNGLIRFIGLSNFNLGQVIEAQNALKKYEIASIQMPYSLVDRRIENDIIPYTRKNGMAVIAYYPLGHGKLISRFPRNALETISRNHGPKTVAQIVLNWIISKHEHVFPIPRASNPDHVGENLGVAGWRLTEEEIKYLEGIIS</sequence>
<dbReference type="InterPro" id="IPR023210">
    <property type="entry name" value="NADP_OxRdtase_dom"/>
</dbReference>
<dbReference type="AlphaFoldDB" id="A0A830E8F7"/>
<proteinExistence type="predicted"/>
<dbReference type="EMBL" id="BMNM01000008">
    <property type="protein sequence ID" value="GGI81827.1"/>
    <property type="molecule type" value="Genomic_DNA"/>
</dbReference>
<dbReference type="CDD" id="cd19072">
    <property type="entry name" value="AKR_AKR3F1-like"/>
    <property type="match status" value="1"/>
</dbReference>
<dbReference type="Proteomes" id="UP001060771">
    <property type="component" value="Chromosome"/>
</dbReference>
<dbReference type="InterPro" id="IPR020471">
    <property type="entry name" value="AKR"/>
</dbReference>